<evidence type="ECO:0000256" key="4">
    <source>
        <dbReference type="ARBA" id="ARBA00022630"/>
    </source>
</evidence>
<dbReference type="Pfam" id="PF02424">
    <property type="entry name" value="ApbE"/>
    <property type="match status" value="1"/>
</dbReference>
<dbReference type="Gene3D" id="3.10.520.10">
    <property type="entry name" value="ApbE-like domains"/>
    <property type="match status" value="1"/>
</dbReference>
<accession>A0ABW4ZD73</accession>
<name>A0ABW4ZD73_9BACT</name>
<dbReference type="InterPro" id="IPR003374">
    <property type="entry name" value="ApbE-like_sf"/>
</dbReference>
<keyword evidence="12" id="KW-0997">Cell inner membrane</keyword>
<comment type="caution">
    <text evidence="13">The sequence shown here is derived from an EMBL/GenBank/DDBJ whole genome shotgun (WGS) entry which is preliminary data.</text>
</comment>
<comment type="subcellular location">
    <subcellularLocation>
        <location evidence="12">Cell inner membrane</location>
        <topology evidence="12">Lipid-anchor</topology>
        <orientation evidence="12">Periplasmic side</orientation>
    </subcellularLocation>
</comment>
<protein>
    <recommendedName>
        <fullName evidence="3 11">FAD:protein FMN transferase</fullName>
        <ecNumber evidence="2 11">2.7.1.180</ecNumber>
    </recommendedName>
    <alternativeName>
        <fullName evidence="9 11">Flavin transferase</fullName>
    </alternativeName>
</protein>
<evidence type="ECO:0000256" key="3">
    <source>
        <dbReference type="ARBA" id="ARBA00016337"/>
    </source>
</evidence>
<evidence type="ECO:0000256" key="2">
    <source>
        <dbReference type="ARBA" id="ARBA00011955"/>
    </source>
</evidence>
<evidence type="ECO:0000256" key="5">
    <source>
        <dbReference type="ARBA" id="ARBA00022679"/>
    </source>
</evidence>
<evidence type="ECO:0000256" key="1">
    <source>
        <dbReference type="ARBA" id="ARBA00001946"/>
    </source>
</evidence>
<dbReference type="Proteomes" id="UP001597389">
    <property type="component" value="Unassembled WGS sequence"/>
</dbReference>
<sequence length="325" mass="35492">MRKIGTLFLLPFWCLLAVSCGSEPVESPEVVGALERYQYAEAHIGTTVRLVFYLDDEDQADALAAQCYAKLKVLELVLSDYKAESEVRKLCALPIGEAHPVSGALFDVLERAQEIAEKSGGAFDVTMGTQSQAWRAREELEPSAVSYKDLVLDKQQRSVTLLKPMVIDLGGIGKGYMADALMEVLRGAGVKCAAVVIGGETVLGDAPPEKKGWHIGIEDPEHKIVGKVVLENTALSTSGDSYQFFEADGQRRSHLIDPSSKQSMSNRLNVMTLAKRAIDADGWATALRVMPIKKAIKIANAEPDLEALFIPYQKDTIATDRFPTH</sequence>
<keyword evidence="5 11" id="KW-0808">Transferase</keyword>
<evidence type="ECO:0000256" key="10">
    <source>
        <dbReference type="ARBA" id="ARBA00048540"/>
    </source>
</evidence>
<keyword evidence="6 11" id="KW-0479">Metal-binding</keyword>
<comment type="cofactor">
    <cofactor evidence="1 12">
        <name>Mg(2+)</name>
        <dbReference type="ChEBI" id="CHEBI:18420"/>
    </cofactor>
</comment>
<dbReference type="EMBL" id="JBHUJB010000061">
    <property type="protein sequence ID" value="MFD2159941.1"/>
    <property type="molecule type" value="Genomic_DNA"/>
</dbReference>
<comment type="similarity">
    <text evidence="11 12">Belongs to the ApbE family.</text>
</comment>
<dbReference type="PIRSF" id="PIRSF006268">
    <property type="entry name" value="ApbE"/>
    <property type="match status" value="1"/>
</dbReference>
<dbReference type="InterPro" id="IPR024932">
    <property type="entry name" value="ApbE"/>
</dbReference>
<evidence type="ECO:0000256" key="7">
    <source>
        <dbReference type="ARBA" id="ARBA00022827"/>
    </source>
</evidence>
<dbReference type="PANTHER" id="PTHR30040:SF2">
    <property type="entry name" value="FAD:PROTEIN FMN TRANSFERASE"/>
    <property type="match status" value="1"/>
</dbReference>
<keyword evidence="12" id="KW-0449">Lipoprotein</keyword>
<evidence type="ECO:0000256" key="12">
    <source>
        <dbReference type="RuleBase" id="RU363002"/>
    </source>
</evidence>
<evidence type="ECO:0000313" key="14">
    <source>
        <dbReference type="Proteomes" id="UP001597389"/>
    </source>
</evidence>
<dbReference type="SUPFAM" id="SSF143631">
    <property type="entry name" value="ApbE-like"/>
    <property type="match status" value="1"/>
</dbReference>
<evidence type="ECO:0000256" key="6">
    <source>
        <dbReference type="ARBA" id="ARBA00022723"/>
    </source>
</evidence>
<proteinExistence type="inferred from homology"/>
<comment type="catalytic activity">
    <reaction evidence="10 11 12">
        <text>L-threonyl-[protein] + FAD = FMN-L-threonyl-[protein] + AMP + H(+)</text>
        <dbReference type="Rhea" id="RHEA:36847"/>
        <dbReference type="Rhea" id="RHEA-COMP:11060"/>
        <dbReference type="Rhea" id="RHEA-COMP:11061"/>
        <dbReference type="ChEBI" id="CHEBI:15378"/>
        <dbReference type="ChEBI" id="CHEBI:30013"/>
        <dbReference type="ChEBI" id="CHEBI:57692"/>
        <dbReference type="ChEBI" id="CHEBI:74257"/>
        <dbReference type="ChEBI" id="CHEBI:456215"/>
        <dbReference type="EC" id="2.7.1.180"/>
    </reaction>
</comment>
<evidence type="ECO:0000256" key="9">
    <source>
        <dbReference type="ARBA" id="ARBA00031306"/>
    </source>
</evidence>
<reference evidence="14" key="1">
    <citation type="journal article" date="2019" name="Int. J. Syst. Evol. Microbiol.">
        <title>The Global Catalogue of Microorganisms (GCM) 10K type strain sequencing project: providing services to taxonomists for standard genome sequencing and annotation.</title>
        <authorList>
            <consortium name="The Broad Institute Genomics Platform"/>
            <consortium name="The Broad Institute Genome Sequencing Center for Infectious Disease"/>
            <person name="Wu L."/>
            <person name="Ma J."/>
        </authorList>
    </citation>
    <scope>NUCLEOTIDE SEQUENCE [LARGE SCALE GENOMIC DNA]</scope>
    <source>
        <strain evidence="14">CCUG 57942</strain>
    </source>
</reference>
<keyword evidence="8 11" id="KW-0460">Magnesium</keyword>
<dbReference type="RefSeq" id="WP_377088897.1">
    <property type="nucleotide sequence ID" value="NZ_JBHSJL010000014.1"/>
</dbReference>
<keyword evidence="7 11" id="KW-0274">FAD</keyword>
<comment type="function">
    <text evidence="12">Flavin transferase that catalyzes the transfer of the FMN moiety of FAD and its covalent binding to the hydroxyl group of a threonine residue in a target flavoprotein.</text>
</comment>
<organism evidence="13 14">
    <name type="scientific">Rubritalea tangerina</name>
    <dbReference type="NCBI Taxonomy" id="430798"/>
    <lineage>
        <taxon>Bacteria</taxon>
        <taxon>Pseudomonadati</taxon>
        <taxon>Verrucomicrobiota</taxon>
        <taxon>Verrucomicrobiia</taxon>
        <taxon>Verrucomicrobiales</taxon>
        <taxon>Rubritaleaceae</taxon>
        <taxon>Rubritalea</taxon>
    </lineage>
</organism>
<dbReference type="GO" id="GO:0016740">
    <property type="term" value="F:transferase activity"/>
    <property type="evidence" value="ECO:0007669"/>
    <property type="project" value="UniProtKB-KW"/>
</dbReference>
<keyword evidence="4 11" id="KW-0285">Flavoprotein</keyword>
<dbReference type="PROSITE" id="PS51257">
    <property type="entry name" value="PROKAR_LIPOPROTEIN"/>
    <property type="match status" value="1"/>
</dbReference>
<keyword evidence="12" id="KW-0472">Membrane</keyword>
<gene>
    <name evidence="13" type="ORF">ACFSW8_13620</name>
</gene>
<evidence type="ECO:0000256" key="11">
    <source>
        <dbReference type="PIRNR" id="PIRNR006268"/>
    </source>
</evidence>
<keyword evidence="12" id="KW-1003">Cell membrane</keyword>
<dbReference type="EC" id="2.7.1.180" evidence="2 11"/>
<dbReference type="PANTHER" id="PTHR30040">
    <property type="entry name" value="THIAMINE BIOSYNTHESIS LIPOPROTEIN APBE"/>
    <property type="match status" value="1"/>
</dbReference>
<evidence type="ECO:0000256" key="8">
    <source>
        <dbReference type="ARBA" id="ARBA00022842"/>
    </source>
</evidence>
<evidence type="ECO:0000313" key="13">
    <source>
        <dbReference type="EMBL" id="MFD2159941.1"/>
    </source>
</evidence>
<keyword evidence="14" id="KW-1185">Reference proteome</keyword>